<comment type="caution">
    <text evidence="2">The sequence shown here is derived from an EMBL/GenBank/DDBJ whole genome shotgun (WGS) entry which is preliminary data.</text>
</comment>
<dbReference type="SUPFAM" id="SSF48498">
    <property type="entry name" value="Tetracyclin repressor-like, C-terminal domain"/>
    <property type="match status" value="1"/>
</dbReference>
<name>A0A9X2DVA0_9MICO</name>
<dbReference type="EMBL" id="JAMRYM010000003">
    <property type="protein sequence ID" value="MCM6761153.1"/>
    <property type="molecule type" value="Genomic_DNA"/>
</dbReference>
<gene>
    <name evidence="2" type="ORF">NB037_01860</name>
</gene>
<dbReference type="InterPro" id="IPR039532">
    <property type="entry name" value="TetR_C_Firmicutes"/>
</dbReference>
<evidence type="ECO:0000259" key="1">
    <source>
        <dbReference type="Pfam" id="PF14278"/>
    </source>
</evidence>
<dbReference type="RefSeq" id="WP_251943112.1">
    <property type="nucleotide sequence ID" value="NZ_JAMRYM010000003.1"/>
</dbReference>
<reference evidence="2" key="1">
    <citation type="submission" date="2022-06" db="EMBL/GenBank/DDBJ databases">
        <title>Whole genome shotgun sequencing (WGS) of Rathayibacter sp. ZW T2_19, isolated from stored onions (Allium cepa).</title>
        <authorList>
            <person name="Stoll D.A."/>
            <person name="Huch M."/>
        </authorList>
    </citation>
    <scope>NUCLEOTIDE SEQUENCE</scope>
    <source>
        <strain evidence="2">ZW T2_19</strain>
    </source>
</reference>
<feature type="domain" description="Transcriptional regulator TetR C-terminal Firmicutes type" evidence="1">
    <location>
        <begin position="10"/>
        <end position="95"/>
    </location>
</feature>
<dbReference type="AlphaFoldDB" id="A0A9X2DVA0"/>
<dbReference type="Pfam" id="PF14278">
    <property type="entry name" value="TetR_C_8"/>
    <property type="match status" value="1"/>
</dbReference>
<organism evidence="2 3">
    <name type="scientific">Rathayibacter rubneri</name>
    <dbReference type="NCBI Taxonomy" id="2950106"/>
    <lineage>
        <taxon>Bacteria</taxon>
        <taxon>Bacillati</taxon>
        <taxon>Actinomycetota</taxon>
        <taxon>Actinomycetes</taxon>
        <taxon>Micrococcales</taxon>
        <taxon>Microbacteriaceae</taxon>
        <taxon>Rathayibacter</taxon>
    </lineage>
</organism>
<evidence type="ECO:0000313" key="2">
    <source>
        <dbReference type="EMBL" id="MCM6761153.1"/>
    </source>
</evidence>
<accession>A0A9X2DVA0</accession>
<dbReference type="InterPro" id="IPR036271">
    <property type="entry name" value="Tet_transcr_reg_TetR-rel_C_sf"/>
</dbReference>
<sequence length="107" mass="11852">MNSQSRAAFGSYLAHIQENRDFYRWALVTRGSQRAVNAATSVYIEGISAGLAKSSENGKSTRELQRRAAYLAGAMTGVIRQWLSDDPAESAAELSVWLWRELTVAKE</sequence>
<keyword evidence="3" id="KW-1185">Reference proteome</keyword>
<proteinExistence type="predicted"/>
<evidence type="ECO:0000313" key="3">
    <source>
        <dbReference type="Proteomes" id="UP001155240"/>
    </source>
</evidence>
<dbReference type="Proteomes" id="UP001155240">
    <property type="component" value="Unassembled WGS sequence"/>
</dbReference>
<protein>
    <submittedName>
        <fullName evidence="2">TetR family transcriptional regulator C-terminal domain-containing protein</fullName>
    </submittedName>
</protein>
<dbReference type="Gene3D" id="1.10.357.10">
    <property type="entry name" value="Tetracycline Repressor, domain 2"/>
    <property type="match status" value="1"/>
</dbReference>